<name>A0A076PQG1_COMTE</name>
<evidence type="ECO:0000313" key="3">
    <source>
        <dbReference type="Proteomes" id="UP000028782"/>
    </source>
</evidence>
<organism evidence="2 3">
    <name type="scientific">Comamonas testosteroni TK102</name>
    <dbReference type="NCBI Taxonomy" id="1392005"/>
    <lineage>
        <taxon>Bacteria</taxon>
        <taxon>Pseudomonadati</taxon>
        <taxon>Pseudomonadota</taxon>
        <taxon>Betaproteobacteria</taxon>
        <taxon>Burkholderiales</taxon>
        <taxon>Comamonadaceae</taxon>
        <taxon>Comamonas</taxon>
    </lineage>
</organism>
<sequence>MTDFTKSDLFYTDYSDSAVPGDDPKKTKEDRTRVSRHESYEVVTLINSISFTKGTTEAGIKRGRQIIEWMIHEHLPSNIQGRDNVKKWITDNFSTLKPSFPR</sequence>
<protein>
    <submittedName>
        <fullName evidence="2">2-oxoglutarate dehydrogenase complex, dehydrogenase (E1) component,-related enzymes</fullName>
    </submittedName>
</protein>
<evidence type="ECO:0000256" key="1">
    <source>
        <dbReference type="SAM" id="MobiDB-lite"/>
    </source>
</evidence>
<dbReference type="RefSeq" id="WP_080731459.1">
    <property type="nucleotide sequence ID" value="NZ_CP006704.1"/>
</dbReference>
<feature type="region of interest" description="Disordered" evidence="1">
    <location>
        <begin position="13"/>
        <end position="34"/>
    </location>
</feature>
<dbReference type="EMBL" id="CP006704">
    <property type="protein sequence ID" value="AIJ45582.1"/>
    <property type="molecule type" value="Genomic_DNA"/>
</dbReference>
<dbReference type="KEGG" id="ctes:O987_07177"/>
<accession>A0A076PQG1</accession>
<dbReference type="AlphaFoldDB" id="A0A076PQG1"/>
<proteinExistence type="predicted"/>
<gene>
    <name evidence="2" type="ORF">O987_07177</name>
</gene>
<dbReference type="HOGENOM" id="CLU_143504_1_0_4"/>
<evidence type="ECO:0000313" key="2">
    <source>
        <dbReference type="EMBL" id="AIJ45582.1"/>
    </source>
</evidence>
<feature type="compositionally biased region" description="Basic and acidic residues" evidence="1">
    <location>
        <begin position="22"/>
        <end position="34"/>
    </location>
</feature>
<reference evidence="2 3" key="1">
    <citation type="journal article" date="2014" name="Genome Announc.">
        <title>Complete Genome Sequence of Polychlorinated Biphenyl Degrader Comamonas testosteroni TK102 (NBRC 109938).</title>
        <authorList>
            <person name="Fukuda K."/>
            <person name="Hosoyama A."/>
            <person name="Tsuchikane K."/>
            <person name="Ohji S."/>
            <person name="Yamazoe A."/>
            <person name="Fujita N."/>
            <person name="Shintani M."/>
            <person name="Kimbara K."/>
        </authorList>
    </citation>
    <scope>NUCLEOTIDE SEQUENCE [LARGE SCALE GENOMIC DNA]</scope>
    <source>
        <strain evidence="2">TK102</strain>
    </source>
</reference>
<dbReference type="Proteomes" id="UP000028782">
    <property type="component" value="Chromosome"/>
</dbReference>